<evidence type="ECO:0000256" key="3">
    <source>
        <dbReference type="ARBA" id="ARBA00022448"/>
    </source>
</evidence>
<feature type="transmembrane region" description="Helical" evidence="8">
    <location>
        <begin position="12"/>
        <end position="41"/>
    </location>
</feature>
<dbReference type="PRINTS" id="PR00171">
    <property type="entry name" value="SUGRTRNSPORT"/>
</dbReference>
<dbReference type="EMBL" id="MU004288">
    <property type="protein sequence ID" value="KAF2663041.1"/>
    <property type="molecule type" value="Genomic_DNA"/>
</dbReference>
<sequence length="521" mass="57180">MAAAAASRYNFLVVFLVTFGSLTYGYNSAIIGAVIGLPSFFSYFNISLTGPNAAEGSRITGATNGLFAGGGLIGCFIITWLADAQGRKRAIQITSCLCIIAGAIQAGSVHIGMFLAGRFLMGVGVGMVNVITPLYQSEISPARVRGRMVGSHGFILCVGYGLAGWTGFGCYYLTNQTAQWRLCLALQIVPPLGLLLGSPWLPESPRHLMANDRFDDGLRILRDLHRLPGSEDDLLAREEFYQIRQQLDLEQREGLRQGWLNGWIVLFQRKSYRKRLLFGFLTLGLVQSTGCLVINNYQVLLYNGLSLNGSLPLLLYAVWDSWAAFMNFMNSLWLDKIGRIPIMVIGQIGCAISVAGFTGCVAAYGGTDNKIGNGFGVFFLYLFVTFFGGSMDASSYVYASELFPTSIRAQGAGFSISALFCFSLVYTMCAPVAFNTIGWKYYFIFIIVPLFGAAIMYFFYPETKGLSLEEIGKKFGDDVAVDFEVMDIDARRALDKGLKQEVRVEDIGAQEQLYGMVRPVT</sequence>
<dbReference type="SUPFAM" id="SSF103473">
    <property type="entry name" value="MFS general substrate transporter"/>
    <property type="match status" value="1"/>
</dbReference>
<dbReference type="GO" id="GO:0005351">
    <property type="term" value="F:carbohydrate:proton symporter activity"/>
    <property type="evidence" value="ECO:0007669"/>
    <property type="project" value="TreeGrafter"/>
</dbReference>
<evidence type="ECO:0000313" key="11">
    <source>
        <dbReference type="Proteomes" id="UP000799324"/>
    </source>
</evidence>
<keyword evidence="6 8" id="KW-0472">Membrane</keyword>
<keyword evidence="5 8" id="KW-1133">Transmembrane helix</keyword>
<proteinExistence type="inferred from homology"/>
<dbReference type="Proteomes" id="UP000799324">
    <property type="component" value="Unassembled WGS sequence"/>
</dbReference>
<dbReference type="Pfam" id="PF00083">
    <property type="entry name" value="Sugar_tr"/>
    <property type="match status" value="1"/>
</dbReference>
<evidence type="ECO:0000256" key="7">
    <source>
        <dbReference type="RuleBase" id="RU003346"/>
    </source>
</evidence>
<evidence type="ECO:0000256" key="6">
    <source>
        <dbReference type="ARBA" id="ARBA00023136"/>
    </source>
</evidence>
<feature type="transmembrane region" description="Helical" evidence="8">
    <location>
        <begin position="153"/>
        <end position="174"/>
    </location>
</feature>
<feature type="transmembrane region" description="Helical" evidence="8">
    <location>
        <begin position="61"/>
        <end position="82"/>
    </location>
</feature>
<feature type="transmembrane region" description="Helical" evidence="8">
    <location>
        <begin position="180"/>
        <end position="201"/>
    </location>
</feature>
<evidence type="ECO:0000259" key="9">
    <source>
        <dbReference type="PROSITE" id="PS50850"/>
    </source>
</evidence>
<dbReference type="InterPro" id="IPR005828">
    <property type="entry name" value="MFS_sugar_transport-like"/>
</dbReference>
<keyword evidence="3 7" id="KW-0813">Transport</keyword>
<dbReference type="FunFam" id="1.20.1250.20:FF:000134">
    <property type="entry name" value="MFS sugar transporter protein"/>
    <property type="match status" value="1"/>
</dbReference>
<name>A0A6A6TUP2_9PLEO</name>
<comment type="subcellular location">
    <subcellularLocation>
        <location evidence="1">Membrane</location>
        <topology evidence="1">Multi-pass membrane protein</topology>
    </subcellularLocation>
</comment>
<keyword evidence="4 8" id="KW-0812">Transmembrane</keyword>
<feature type="transmembrane region" description="Helical" evidence="8">
    <location>
        <begin position="439"/>
        <end position="460"/>
    </location>
</feature>
<evidence type="ECO:0000256" key="4">
    <source>
        <dbReference type="ARBA" id="ARBA00022692"/>
    </source>
</evidence>
<dbReference type="InterPro" id="IPR003663">
    <property type="entry name" value="Sugar/inositol_transpt"/>
</dbReference>
<dbReference type="NCBIfam" id="TIGR00879">
    <property type="entry name" value="SP"/>
    <property type="match status" value="1"/>
</dbReference>
<dbReference type="AlphaFoldDB" id="A0A6A6TUP2"/>
<dbReference type="GO" id="GO:0016020">
    <property type="term" value="C:membrane"/>
    <property type="evidence" value="ECO:0007669"/>
    <property type="project" value="UniProtKB-SubCell"/>
</dbReference>
<dbReference type="InterPro" id="IPR005829">
    <property type="entry name" value="Sugar_transporter_CS"/>
</dbReference>
<dbReference type="OrthoDB" id="6612291at2759"/>
<reference evidence="10" key="1">
    <citation type="journal article" date="2020" name="Stud. Mycol.">
        <title>101 Dothideomycetes genomes: a test case for predicting lifestyles and emergence of pathogens.</title>
        <authorList>
            <person name="Haridas S."/>
            <person name="Albert R."/>
            <person name="Binder M."/>
            <person name="Bloem J."/>
            <person name="Labutti K."/>
            <person name="Salamov A."/>
            <person name="Andreopoulos B."/>
            <person name="Baker S."/>
            <person name="Barry K."/>
            <person name="Bills G."/>
            <person name="Bluhm B."/>
            <person name="Cannon C."/>
            <person name="Castanera R."/>
            <person name="Culley D."/>
            <person name="Daum C."/>
            <person name="Ezra D."/>
            <person name="Gonzalez J."/>
            <person name="Henrissat B."/>
            <person name="Kuo A."/>
            <person name="Liang C."/>
            <person name="Lipzen A."/>
            <person name="Lutzoni F."/>
            <person name="Magnuson J."/>
            <person name="Mondo S."/>
            <person name="Nolan M."/>
            <person name="Ohm R."/>
            <person name="Pangilinan J."/>
            <person name="Park H.-J."/>
            <person name="Ramirez L."/>
            <person name="Alfaro M."/>
            <person name="Sun H."/>
            <person name="Tritt A."/>
            <person name="Yoshinaga Y."/>
            <person name="Zwiers L.-H."/>
            <person name="Turgeon B."/>
            <person name="Goodwin S."/>
            <person name="Spatafora J."/>
            <person name="Crous P."/>
            <person name="Grigoriev I."/>
        </authorList>
    </citation>
    <scope>NUCLEOTIDE SEQUENCE</scope>
    <source>
        <strain evidence="10">CBS 122681</strain>
    </source>
</reference>
<feature type="transmembrane region" description="Helical" evidence="8">
    <location>
        <begin position="340"/>
        <end position="366"/>
    </location>
</feature>
<evidence type="ECO:0000256" key="2">
    <source>
        <dbReference type="ARBA" id="ARBA00010992"/>
    </source>
</evidence>
<evidence type="ECO:0000256" key="5">
    <source>
        <dbReference type="ARBA" id="ARBA00022989"/>
    </source>
</evidence>
<dbReference type="InterPro" id="IPR036259">
    <property type="entry name" value="MFS_trans_sf"/>
</dbReference>
<evidence type="ECO:0000256" key="8">
    <source>
        <dbReference type="SAM" id="Phobius"/>
    </source>
</evidence>
<feature type="transmembrane region" description="Helical" evidence="8">
    <location>
        <begin position="309"/>
        <end position="328"/>
    </location>
</feature>
<keyword evidence="11" id="KW-1185">Reference proteome</keyword>
<feature type="transmembrane region" description="Helical" evidence="8">
    <location>
        <begin position="378"/>
        <end position="399"/>
    </location>
</feature>
<feature type="transmembrane region" description="Helical" evidence="8">
    <location>
        <begin position="113"/>
        <end position="132"/>
    </location>
</feature>
<dbReference type="InterPro" id="IPR050360">
    <property type="entry name" value="MFS_Sugar_Transporters"/>
</dbReference>
<dbReference type="PANTHER" id="PTHR48022">
    <property type="entry name" value="PLASTIDIC GLUCOSE TRANSPORTER 4"/>
    <property type="match status" value="1"/>
</dbReference>
<dbReference type="PROSITE" id="PS50850">
    <property type="entry name" value="MFS"/>
    <property type="match status" value="1"/>
</dbReference>
<dbReference type="InterPro" id="IPR020846">
    <property type="entry name" value="MFS_dom"/>
</dbReference>
<gene>
    <name evidence="10" type="ORF">K491DRAFT_672854</name>
</gene>
<dbReference type="PANTHER" id="PTHR48022:SF11">
    <property type="entry name" value="MONOSACCHARIDE TRANSPORTER (HXT8), PUTATIVE (AFU_ORTHOLOGUE AFUA_2G08120)-RELATED"/>
    <property type="match status" value="1"/>
</dbReference>
<feature type="transmembrane region" description="Helical" evidence="8">
    <location>
        <begin position="276"/>
        <end position="297"/>
    </location>
</feature>
<organism evidence="10 11">
    <name type="scientific">Lophiostoma macrostomum CBS 122681</name>
    <dbReference type="NCBI Taxonomy" id="1314788"/>
    <lineage>
        <taxon>Eukaryota</taxon>
        <taxon>Fungi</taxon>
        <taxon>Dikarya</taxon>
        <taxon>Ascomycota</taxon>
        <taxon>Pezizomycotina</taxon>
        <taxon>Dothideomycetes</taxon>
        <taxon>Pleosporomycetidae</taxon>
        <taxon>Pleosporales</taxon>
        <taxon>Lophiostomataceae</taxon>
        <taxon>Lophiostoma</taxon>
    </lineage>
</organism>
<accession>A0A6A6TUP2</accession>
<evidence type="ECO:0000256" key="1">
    <source>
        <dbReference type="ARBA" id="ARBA00004141"/>
    </source>
</evidence>
<dbReference type="Gene3D" id="1.20.1250.20">
    <property type="entry name" value="MFS general substrate transporter like domains"/>
    <property type="match status" value="1"/>
</dbReference>
<protein>
    <submittedName>
        <fullName evidence="10">General substrate transporter</fullName>
    </submittedName>
</protein>
<evidence type="ECO:0000313" key="10">
    <source>
        <dbReference type="EMBL" id="KAF2663041.1"/>
    </source>
</evidence>
<dbReference type="PROSITE" id="PS00217">
    <property type="entry name" value="SUGAR_TRANSPORT_2"/>
    <property type="match status" value="1"/>
</dbReference>
<feature type="domain" description="Major facilitator superfamily (MFS) profile" evidence="9">
    <location>
        <begin position="13"/>
        <end position="464"/>
    </location>
</feature>
<feature type="transmembrane region" description="Helical" evidence="8">
    <location>
        <begin position="411"/>
        <end position="433"/>
    </location>
</feature>
<comment type="similarity">
    <text evidence="2 7">Belongs to the major facilitator superfamily. Sugar transporter (TC 2.A.1.1) family.</text>
</comment>